<sequence>MSITVAAADGTSGDGAASDPITILEGSEKLALAEEIKETEAFDDLLETATELGYEFEFDLNAIDAGRAEADALRREVVAYELSGVESDARAGIIIGRDLDTHEIEFAQLDVENYYDDGLLEKVDRYELSVSDEYPSGTNLSPAAGTESTIEKREIRPDEASLRQFTNDLQRSGTVTPALPDLPDSLNINSCSGCYYASKLICRNVCGAFGGFLCGLLGITVVGPVGCLAFVNGVCWVAEKASGCGDDLAATICKSSGLGVCGPGADGDIIDVDIPYF</sequence>
<dbReference type="OrthoDB" id="265298at2157"/>
<keyword evidence="3" id="KW-1185">Reference proteome</keyword>
<name>M0CHN6_9EURY</name>
<protein>
    <recommendedName>
        <fullName evidence="1">Halocin C8-like N-terminal domain-containing protein</fullName>
    </recommendedName>
</protein>
<dbReference type="PATRIC" id="fig|1227488.3.peg.654"/>
<proteinExistence type="predicted"/>
<dbReference type="Proteomes" id="UP000011657">
    <property type="component" value="Unassembled WGS sequence"/>
</dbReference>
<dbReference type="NCBIfam" id="TIGR04449">
    <property type="entry name" value="halocin_C8_dom"/>
    <property type="match status" value="1"/>
</dbReference>
<accession>M0CHN6</accession>
<evidence type="ECO:0000313" key="3">
    <source>
        <dbReference type="Proteomes" id="UP000011657"/>
    </source>
</evidence>
<evidence type="ECO:0000259" key="1">
    <source>
        <dbReference type="Pfam" id="PF22862"/>
    </source>
</evidence>
<comment type="caution">
    <text evidence="2">The sequence shown here is derived from an EMBL/GenBank/DDBJ whole genome shotgun (WGS) entry which is preliminary data.</text>
</comment>
<gene>
    <name evidence="2" type="ORF">C477_03309</name>
</gene>
<dbReference type="InterPro" id="IPR031033">
    <property type="entry name" value="Halocin_C8_dom"/>
</dbReference>
<feature type="domain" description="Halocin C8-like N-terminal" evidence="1">
    <location>
        <begin position="23"/>
        <end position="127"/>
    </location>
</feature>
<dbReference type="AlphaFoldDB" id="M0CHN6"/>
<dbReference type="Pfam" id="PF22862">
    <property type="entry name" value="Hac8_like_N"/>
    <property type="match status" value="1"/>
</dbReference>
<organism evidence="2 3">
    <name type="scientific">Haloterrigena salina JCM 13891</name>
    <dbReference type="NCBI Taxonomy" id="1227488"/>
    <lineage>
        <taxon>Archaea</taxon>
        <taxon>Methanobacteriati</taxon>
        <taxon>Methanobacteriota</taxon>
        <taxon>Stenosarchaea group</taxon>
        <taxon>Halobacteria</taxon>
        <taxon>Halobacteriales</taxon>
        <taxon>Natrialbaceae</taxon>
        <taxon>Haloterrigena</taxon>
    </lineage>
</organism>
<dbReference type="EMBL" id="AOIS01000013">
    <property type="protein sequence ID" value="ELZ22810.1"/>
    <property type="molecule type" value="Genomic_DNA"/>
</dbReference>
<dbReference type="RefSeq" id="WP_008892994.1">
    <property type="nucleotide sequence ID" value="NZ_AOIS01000013.1"/>
</dbReference>
<evidence type="ECO:0000313" key="2">
    <source>
        <dbReference type="EMBL" id="ELZ22810.1"/>
    </source>
</evidence>
<dbReference type="InterPro" id="IPR055022">
    <property type="entry name" value="Hac8-like_N"/>
</dbReference>
<dbReference type="eggNOG" id="arCOG07527">
    <property type="taxonomic scope" value="Archaea"/>
</dbReference>
<reference evidence="2 3" key="1">
    <citation type="journal article" date="2014" name="PLoS Genet.">
        <title>Phylogenetically driven sequencing of extremely halophilic archaea reveals strategies for static and dynamic osmo-response.</title>
        <authorList>
            <person name="Becker E.A."/>
            <person name="Seitzer P.M."/>
            <person name="Tritt A."/>
            <person name="Larsen D."/>
            <person name="Krusor M."/>
            <person name="Yao A.I."/>
            <person name="Wu D."/>
            <person name="Madern D."/>
            <person name="Eisen J.A."/>
            <person name="Darling A.E."/>
            <person name="Facciotti M.T."/>
        </authorList>
    </citation>
    <scope>NUCLEOTIDE SEQUENCE [LARGE SCALE GENOMIC DNA]</scope>
    <source>
        <strain evidence="2 3">JCM 13891</strain>
    </source>
</reference>